<protein>
    <submittedName>
        <fullName evidence="1">Uncharacterized protein</fullName>
    </submittedName>
</protein>
<evidence type="ECO:0000313" key="2">
    <source>
        <dbReference type="Proteomes" id="UP001054821"/>
    </source>
</evidence>
<dbReference type="EMBL" id="JAJFAZ020000005">
    <property type="protein sequence ID" value="KAI5329577.1"/>
    <property type="molecule type" value="Genomic_DNA"/>
</dbReference>
<organism evidence="1 2">
    <name type="scientific">Prunus dulcis</name>
    <name type="common">Almond</name>
    <name type="synonym">Amygdalus dulcis</name>
    <dbReference type="NCBI Taxonomy" id="3755"/>
    <lineage>
        <taxon>Eukaryota</taxon>
        <taxon>Viridiplantae</taxon>
        <taxon>Streptophyta</taxon>
        <taxon>Embryophyta</taxon>
        <taxon>Tracheophyta</taxon>
        <taxon>Spermatophyta</taxon>
        <taxon>Magnoliopsida</taxon>
        <taxon>eudicotyledons</taxon>
        <taxon>Gunneridae</taxon>
        <taxon>Pentapetalae</taxon>
        <taxon>rosids</taxon>
        <taxon>fabids</taxon>
        <taxon>Rosales</taxon>
        <taxon>Rosaceae</taxon>
        <taxon>Amygdaloideae</taxon>
        <taxon>Amygdaleae</taxon>
        <taxon>Prunus</taxon>
    </lineage>
</organism>
<gene>
    <name evidence="1" type="ORF">L3X38_028974</name>
</gene>
<accession>A0AAD4VSR8</accession>
<evidence type="ECO:0000313" key="1">
    <source>
        <dbReference type="EMBL" id="KAI5329577.1"/>
    </source>
</evidence>
<reference evidence="1 2" key="1">
    <citation type="journal article" date="2022" name="G3 (Bethesda)">
        <title>Whole-genome sequence and methylome profiling of the almond [Prunus dulcis (Mill.) D.A. Webb] cultivar 'Nonpareil'.</title>
        <authorList>
            <person name="D'Amico-Willman K.M."/>
            <person name="Ouma W.Z."/>
            <person name="Meulia T."/>
            <person name="Sideli G.M."/>
            <person name="Gradziel T.M."/>
            <person name="Fresnedo-Ramirez J."/>
        </authorList>
    </citation>
    <scope>NUCLEOTIDE SEQUENCE [LARGE SCALE GENOMIC DNA]</scope>
    <source>
        <strain evidence="1">Clone GOH B32 T37-40</strain>
    </source>
</reference>
<proteinExistence type="predicted"/>
<keyword evidence="2" id="KW-1185">Reference proteome</keyword>
<dbReference type="Proteomes" id="UP001054821">
    <property type="component" value="Chromosome 5"/>
</dbReference>
<name>A0AAD4VSR8_PRUDU</name>
<sequence>MESGPTCPAEVVVKYPDGVRKVVRRSAFHKTEFPKDNKDAGPEVTGCNAIVKLAVEATLFEGSDSYYSEYSRKALMKYCGGIEIDFGKSKKGSTSTSKVQD</sequence>
<dbReference type="AlphaFoldDB" id="A0AAD4VSR8"/>
<comment type="caution">
    <text evidence="1">The sequence shown here is derived from an EMBL/GenBank/DDBJ whole genome shotgun (WGS) entry which is preliminary data.</text>
</comment>